<dbReference type="RefSeq" id="XP_020020028.1">
    <property type="nucleotide sequence ID" value="XM_020164439.1"/>
</dbReference>
<dbReference type="InterPro" id="IPR051131">
    <property type="entry name" value="NEK_Ser/Thr_kinase_NIMA"/>
</dbReference>
<evidence type="ECO:0000256" key="3">
    <source>
        <dbReference type="ARBA" id="ARBA00022679"/>
    </source>
</evidence>
<evidence type="ECO:0000256" key="9">
    <source>
        <dbReference type="SAM" id="MobiDB-lite"/>
    </source>
</evidence>
<comment type="catalytic activity">
    <reaction evidence="7">
        <text>L-threonyl-[protein] + ATP = O-phospho-L-threonyl-[protein] + ADP + H(+)</text>
        <dbReference type="Rhea" id="RHEA:46608"/>
        <dbReference type="Rhea" id="RHEA-COMP:11060"/>
        <dbReference type="Rhea" id="RHEA-COMP:11605"/>
        <dbReference type="ChEBI" id="CHEBI:15378"/>
        <dbReference type="ChEBI" id="CHEBI:30013"/>
        <dbReference type="ChEBI" id="CHEBI:30616"/>
        <dbReference type="ChEBI" id="CHEBI:61977"/>
        <dbReference type="ChEBI" id="CHEBI:456216"/>
        <dbReference type="EC" id="2.7.11.1"/>
    </reaction>
</comment>
<dbReference type="OrthoDB" id="248923at2759"/>
<keyword evidence="2" id="KW-0723">Serine/threonine-protein kinase</keyword>
<evidence type="ECO:0000256" key="2">
    <source>
        <dbReference type="ARBA" id="ARBA00022527"/>
    </source>
</evidence>
<gene>
    <name evidence="10" type="primary">LOC109686882</name>
</gene>
<accession>A0A8B7UKC6</accession>
<dbReference type="PANTHER" id="PTHR44899">
    <property type="entry name" value="CAMK FAMILY PROTEIN KINASE"/>
    <property type="match status" value="1"/>
</dbReference>
<comment type="catalytic activity">
    <reaction evidence="8">
        <text>L-seryl-[protein] + ATP = O-phospho-L-seryl-[protein] + ADP + H(+)</text>
        <dbReference type="Rhea" id="RHEA:17989"/>
        <dbReference type="Rhea" id="RHEA-COMP:9863"/>
        <dbReference type="Rhea" id="RHEA-COMP:11604"/>
        <dbReference type="ChEBI" id="CHEBI:15378"/>
        <dbReference type="ChEBI" id="CHEBI:29999"/>
        <dbReference type="ChEBI" id="CHEBI:30616"/>
        <dbReference type="ChEBI" id="CHEBI:83421"/>
        <dbReference type="ChEBI" id="CHEBI:456216"/>
        <dbReference type="EC" id="2.7.11.1"/>
    </reaction>
</comment>
<dbReference type="PANTHER" id="PTHR44899:SF4">
    <property type="entry name" value="SERINE_THREONINE-PROTEIN KINASE NEK1"/>
    <property type="match status" value="1"/>
</dbReference>
<evidence type="ECO:0000256" key="6">
    <source>
        <dbReference type="ARBA" id="ARBA00022840"/>
    </source>
</evidence>
<evidence type="ECO:0000256" key="4">
    <source>
        <dbReference type="ARBA" id="ARBA00022741"/>
    </source>
</evidence>
<keyword evidence="6" id="KW-0067">ATP-binding</keyword>
<feature type="region of interest" description="Disordered" evidence="9">
    <location>
        <begin position="1"/>
        <end position="64"/>
    </location>
</feature>
<sequence>MEQLLREQPGEEYSEEEESVLKNSDVEQTANGTDVADEEDNPSSESALNEEWHSDNSDGENTSECDYDSVFNHLEELRLHLEQEMGFEKFFEVYEKVKAIHEDEDENIEICSTIVQNILGSEHQHLYAKILHLVMADGAYQEDNDE</sequence>
<dbReference type="AlphaFoldDB" id="A0A8B7UKC6"/>
<reference evidence="10" key="1">
    <citation type="submission" date="2025-08" db="UniProtKB">
        <authorList>
            <consortium name="RefSeq"/>
        </authorList>
    </citation>
    <scope>IDENTIFICATION</scope>
    <source>
        <tissue evidence="10">Leukocyte</tissue>
    </source>
</reference>
<keyword evidence="3" id="KW-0808">Transferase</keyword>
<dbReference type="GO" id="GO:0004674">
    <property type="term" value="F:protein serine/threonine kinase activity"/>
    <property type="evidence" value="ECO:0007669"/>
    <property type="project" value="UniProtKB-KW"/>
</dbReference>
<keyword evidence="4" id="KW-0547">Nucleotide-binding</keyword>
<dbReference type="EC" id="2.7.11.1" evidence="1"/>
<organism evidence="10">
    <name type="scientific">Castor canadensis</name>
    <name type="common">American beaver</name>
    <dbReference type="NCBI Taxonomy" id="51338"/>
    <lineage>
        <taxon>Eukaryota</taxon>
        <taxon>Metazoa</taxon>
        <taxon>Chordata</taxon>
        <taxon>Craniata</taxon>
        <taxon>Vertebrata</taxon>
        <taxon>Euteleostomi</taxon>
        <taxon>Mammalia</taxon>
        <taxon>Eutheria</taxon>
        <taxon>Euarchontoglires</taxon>
        <taxon>Glires</taxon>
        <taxon>Rodentia</taxon>
        <taxon>Castorimorpha</taxon>
        <taxon>Castoridae</taxon>
        <taxon>Castor</taxon>
    </lineage>
</organism>
<evidence type="ECO:0000313" key="10">
    <source>
        <dbReference type="RefSeq" id="XP_020020028.1"/>
    </source>
</evidence>
<proteinExistence type="predicted"/>
<evidence type="ECO:0000256" key="5">
    <source>
        <dbReference type="ARBA" id="ARBA00022777"/>
    </source>
</evidence>
<protein>
    <recommendedName>
        <fullName evidence="1">non-specific serine/threonine protein kinase</fullName>
        <ecNumber evidence="1">2.7.11.1</ecNumber>
    </recommendedName>
</protein>
<name>A0A8B7UKC6_CASCN</name>
<keyword evidence="5" id="KW-0418">Kinase</keyword>
<evidence type="ECO:0000256" key="8">
    <source>
        <dbReference type="ARBA" id="ARBA00048679"/>
    </source>
</evidence>
<dbReference type="KEGG" id="ccan:109686882"/>
<evidence type="ECO:0000256" key="1">
    <source>
        <dbReference type="ARBA" id="ARBA00012513"/>
    </source>
</evidence>
<evidence type="ECO:0000256" key="7">
    <source>
        <dbReference type="ARBA" id="ARBA00047899"/>
    </source>
</evidence>
<dbReference type="GO" id="GO:0005524">
    <property type="term" value="F:ATP binding"/>
    <property type="evidence" value="ECO:0007669"/>
    <property type="project" value="UniProtKB-KW"/>
</dbReference>